<dbReference type="Proteomes" id="UP000046373">
    <property type="component" value="Unassembled WGS sequence"/>
</dbReference>
<proteinExistence type="predicted"/>
<dbReference type="EMBL" id="CCNB01000007">
    <property type="protein sequence ID" value="CDX32128.1"/>
    <property type="molecule type" value="Genomic_DNA"/>
</dbReference>
<dbReference type="Gene3D" id="2.120.10.30">
    <property type="entry name" value="TolB, C-terminal domain"/>
    <property type="match status" value="1"/>
</dbReference>
<evidence type="ECO:0008006" key="3">
    <source>
        <dbReference type="Google" id="ProtNLM"/>
    </source>
</evidence>
<dbReference type="InterPro" id="IPR011042">
    <property type="entry name" value="6-blade_b-propeller_TolB-like"/>
</dbReference>
<dbReference type="SUPFAM" id="SSF63829">
    <property type="entry name" value="Calcium-dependent phosphotriesterase"/>
    <property type="match status" value="1"/>
</dbReference>
<protein>
    <recommendedName>
        <fullName evidence="3">Strictosidine synthase</fullName>
    </recommendedName>
</protein>
<evidence type="ECO:0000313" key="2">
    <source>
        <dbReference type="Proteomes" id="UP000046373"/>
    </source>
</evidence>
<evidence type="ECO:0000313" key="1">
    <source>
        <dbReference type="EMBL" id="CDX32128.1"/>
    </source>
</evidence>
<accession>A0A090EMJ1</accession>
<dbReference type="PANTHER" id="PTHR10426">
    <property type="entry name" value="STRICTOSIDINE SYNTHASE-RELATED"/>
    <property type="match status" value="1"/>
</dbReference>
<sequence length="384" mass="40703">MGTTRMSLSRFVGGVVDRFMGGRGEHSITVPVMDGALKPNNLLEQVSGIATLKDADNLVVAGNLVLASSGRSLVEIASDGSVATRATYEADITFLAASAGGAIAVGLDGQGIAIAGGPHDGLRLPASLRNQRLNCPTAGVFADEDTLVVCNGSSANPVGEWARDLLELGRSGSALKIDIGARDASVIQGGLGYPSGVCIAGRDRVAISEAWRHRLLTVGICGEGRETPLVDLPAYPGRIRPSSRGGYWLTLFSVRSQLQEFVLREKRYKRAMMETVAPEYWIAPTLSSGHSFKEPLQAGGIIRLGIHKPWAPTRSYGLVIRLDDEFQPIWSAHSRADGKRHGITSCVEETGRLLLTSKGCGEILALDHLDPSEPDIVSTVDAAA</sequence>
<dbReference type="PANTHER" id="PTHR10426:SF88">
    <property type="entry name" value="ADIPOCYTE PLASMA MEMBRANE-ASSOCIATED PROTEIN HEMOMUCIN-RELATED"/>
    <property type="match status" value="1"/>
</dbReference>
<dbReference type="GO" id="GO:0016787">
    <property type="term" value="F:hydrolase activity"/>
    <property type="evidence" value="ECO:0007669"/>
    <property type="project" value="TreeGrafter"/>
</dbReference>
<organism evidence="1 2">
    <name type="scientific">Mesorhizobium plurifarium</name>
    <dbReference type="NCBI Taxonomy" id="69974"/>
    <lineage>
        <taxon>Bacteria</taxon>
        <taxon>Pseudomonadati</taxon>
        <taxon>Pseudomonadota</taxon>
        <taxon>Alphaproteobacteria</taxon>
        <taxon>Hyphomicrobiales</taxon>
        <taxon>Phyllobacteriaceae</taxon>
        <taxon>Mesorhizobium</taxon>
    </lineage>
</organism>
<name>A0A090EMJ1_MESPL</name>
<reference evidence="1 2" key="1">
    <citation type="submission" date="2014-08" db="EMBL/GenBank/DDBJ databases">
        <authorList>
            <person name="Moulin Lionel"/>
        </authorList>
    </citation>
    <scope>NUCLEOTIDE SEQUENCE [LARGE SCALE GENOMIC DNA]</scope>
</reference>
<gene>
    <name evidence="1" type="ORF">MPLDJ20_150048</name>
</gene>
<dbReference type="AlphaFoldDB" id="A0A090EMJ1"/>